<proteinExistence type="predicted"/>
<reference evidence="1" key="1">
    <citation type="submission" date="2018-06" db="EMBL/GenBank/DDBJ databases">
        <authorList>
            <person name="Zhirakovskaya E."/>
        </authorList>
    </citation>
    <scope>NUCLEOTIDE SEQUENCE</scope>
</reference>
<sequence>MKVICDSTVIIGFAKIGKIHLLKDVFKEVYIPDAVYFEVVVKGKERPGVKEVENAAWIHRRKIKDTRNVEMLVAEIGRGEAEVLVLGKELSADWLIIDDERARTAAISAGFHVIGLVGILLLAKQLNLIPSIRSLLDKLKDKNFRLSDKIYEEALKRAGE</sequence>
<dbReference type="EMBL" id="UOGH01000005">
    <property type="protein sequence ID" value="VAX26639.1"/>
    <property type="molecule type" value="Genomic_DNA"/>
</dbReference>
<accession>A0A3B1C8X0</accession>
<protein>
    <recommendedName>
        <fullName evidence="2">DUF3368 domain-containing protein</fullName>
    </recommendedName>
</protein>
<gene>
    <name evidence="1" type="ORF">MNBD_NITROSPIRAE02-1617</name>
</gene>
<organism evidence="1">
    <name type="scientific">hydrothermal vent metagenome</name>
    <dbReference type="NCBI Taxonomy" id="652676"/>
    <lineage>
        <taxon>unclassified sequences</taxon>
        <taxon>metagenomes</taxon>
        <taxon>ecological metagenomes</taxon>
    </lineage>
</organism>
<name>A0A3B1C8X0_9ZZZZ</name>
<dbReference type="PANTHER" id="PTHR39550:SF1">
    <property type="entry name" value="SLL0658 PROTEIN"/>
    <property type="match status" value="1"/>
</dbReference>
<evidence type="ECO:0008006" key="2">
    <source>
        <dbReference type="Google" id="ProtNLM"/>
    </source>
</evidence>
<dbReference type="InterPro" id="IPR021799">
    <property type="entry name" value="PIN-like_prokaryotic"/>
</dbReference>
<evidence type="ECO:0000313" key="1">
    <source>
        <dbReference type="EMBL" id="VAX26639.1"/>
    </source>
</evidence>
<dbReference type="Pfam" id="PF11848">
    <property type="entry name" value="DUF3368"/>
    <property type="match status" value="1"/>
</dbReference>
<dbReference type="PANTHER" id="PTHR39550">
    <property type="entry name" value="SLL0658 PROTEIN"/>
    <property type="match status" value="1"/>
</dbReference>
<dbReference type="AlphaFoldDB" id="A0A3B1C8X0"/>